<keyword evidence="4 6" id="KW-0472">Membrane</keyword>
<sequence length="183" mass="20795">MDIQGSIVLQALLLGLAFAITVLRCWVRLHIEHRTLTISDYFIWAGWACTLGWFICSVKALNLQKDHPLDEDGYTDSVDYLTTVYVSCFFFDIGLYMPKASILAFYWWLIPRTFRRLRVSLYIGTAFMVCCGVASVLTDLLLAIPISDNWCVFKPSSPQRSSSISNTGLWKIKPTRYGTTSLT</sequence>
<dbReference type="AlphaFoldDB" id="A0A6A6TFC6"/>
<evidence type="ECO:0000256" key="6">
    <source>
        <dbReference type="SAM" id="Phobius"/>
    </source>
</evidence>
<feature type="transmembrane region" description="Helical" evidence="6">
    <location>
        <begin position="6"/>
        <end position="29"/>
    </location>
</feature>
<evidence type="ECO:0000256" key="1">
    <source>
        <dbReference type="ARBA" id="ARBA00004141"/>
    </source>
</evidence>
<dbReference type="Pfam" id="PF20684">
    <property type="entry name" value="Fung_rhodopsin"/>
    <property type="match status" value="1"/>
</dbReference>
<dbReference type="PANTHER" id="PTHR33048">
    <property type="entry name" value="PTH11-LIKE INTEGRAL MEMBRANE PROTEIN (AFU_ORTHOLOGUE AFUA_5G11245)"/>
    <property type="match status" value="1"/>
</dbReference>
<dbReference type="GO" id="GO:0016020">
    <property type="term" value="C:membrane"/>
    <property type="evidence" value="ECO:0007669"/>
    <property type="project" value="UniProtKB-SubCell"/>
</dbReference>
<protein>
    <recommendedName>
        <fullName evidence="7">Rhodopsin domain-containing protein</fullName>
    </recommendedName>
</protein>
<accession>A0A6A6TFC6</accession>
<comment type="similarity">
    <text evidence="5">Belongs to the SAT4 family.</text>
</comment>
<proteinExistence type="inferred from homology"/>
<dbReference type="OrthoDB" id="444631at2759"/>
<evidence type="ECO:0000256" key="2">
    <source>
        <dbReference type="ARBA" id="ARBA00022692"/>
    </source>
</evidence>
<organism evidence="8 9">
    <name type="scientific">Lophiostoma macrostomum CBS 122681</name>
    <dbReference type="NCBI Taxonomy" id="1314788"/>
    <lineage>
        <taxon>Eukaryota</taxon>
        <taxon>Fungi</taxon>
        <taxon>Dikarya</taxon>
        <taxon>Ascomycota</taxon>
        <taxon>Pezizomycotina</taxon>
        <taxon>Dothideomycetes</taxon>
        <taxon>Pleosporomycetidae</taxon>
        <taxon>Pleosporales</taxon>
        <taxon>Lophiostomataceae</taxon>
        <taxon>Lophiostoma</taxon>
    </lineage>
</organism>
<reference evidence="8" key="1">
    <citation type="journal article" date="2020" name="Stud. Mycol.">
        <title>101 Dothideomycetes genomes: a test case for predicting lifestyles and emergence of pathogens.</title>
        <authorList>
            <person name="Haridas S."/>
            <person name="Albert R."/>
            <person name="Binder M."/>
            <person name="Bloem J."/>
            <person name="Labutti K."/>
            <person name="Salamov A."/>
            <person name="Andreopoulos B."/>
            <person name="Baker S."/>
            <person name="Barry K."/>
            <person name="Bills G."/>
            <person name="Bluhm B."/>
            <person name="Cannon C."/>
            <person name="Castanera R."/>
            <person name="Culley D."/>
            <person name="Daum C."/>
            <person name="Ezra D."/>
            <person name="Gonzalez J."/>
            <person name="Henrissat B."/>
            <person name="Kuo A."/>
            <person name="Liang C."/>
            <person name="Lipzen A."/>
            <person name="Lutzoni F."/>
            <person name="Magnuson J."/>
            <person name="Mondo S."/>
            <person name="Nolan M."/>
            <person name="Ohm R."/>
            <person name="Pangilinan J."/>
            <person name="Park H.-J."/>
            <person name="Ramirez L."/>
            <person name="Alfaro M."/>
            <person name="Sun H."/>
            <person name="Tritt A."/>
            <person name="Yoshinaga Y."/>
            <person name="Zwiers L.-H."/>
            <person name="Turgeon B."/>
            <person name="Goodwin S."/>
            <person name="Spatafora J."/>
            <person name="Crous P."/>
            <person name="Grigoriev I."/>
        </authorList>
    </citation>
    <scope>NUCLEOTIDE SEQUENCE</scope>
    <source>
        <strain evidence="8">CBS 122681</strain>
    </source>
</reference>
<evidence type="ECO:0000259" key="7">
    <source>
        <dbReference type="Pfam" id="PF20684"/>
    </source>
</evidence>
<evidence type="ECO:0000313" key="9">
    <source>
        <dbReference type="Proteomes" id="UP000799324"/>
    </source>
</evidence>
<dbReference type="Proteomes" id="UP000799324">
    <property type="component" value="Unassembled WGS sequence"/>
</dbReference>
<feature type="domain" description="Rhodopsin" evidence="7">
    <location>
        <begin position="23"/>
        <end position="170"/>
    </location>
</feature>
<dbReference type="EMBL" id="MU004326">
    <property type="protein sequence ID" value="KAF2657344.1"/>
    <property type="molecule type" value="Genomic_DNA"/>
</dbReference>
<feature type="transmembrane region" description="Helical" evidence="6">
    <location>
        <begin position="83"/>
        <end position="109"/>
    </location>
</feature>
<dbReference type="InterPro" id="IPR052337">
    <property type="entry name" value="SAT4-like"/>
</dbReference>
<comment type="subcellular location">
    <subcellularLocation>
        <location evidence="1">Membrane</location>
        <topology evidence="1">Multi-pass membrane protein</topology>
    </subcellularLocation>
</comment>
<gene>
    <name evidence="8" type="ORF">K491DRAFT_330516</name>
</gene>
<keyword evidence="9" id="KW-1185">Reference proteome</keyword>
<evidence type="ECO:0000313" key="8">
    <source>
        <dbReference type="EMBL" id="KAF2657344.1"/>
    </source>
</evidence>
<evidence type="ECO:0000256" key="5">
    <source>
        <dbReference type="ARBA" id="ARBA00038359"/>
    </source>
</evidence>
<name>A0A6A6TFC6_9PLEO</name>
<feature type="transmembrane region" description="Helical" evidence="6">
    <location>
        <begin position="121"/>
        <end position="144"/>
    </location>
</feature>
<keyword evidence="2 6" id="KW-0812">Transmembrane</keyword>
<dbReference type="PANTHER" id="PTHR33048:SF92">
    <property type="entry name" value="INTEGRAL MEMBRANE PROTEIN"/>
    <property type="match status" value="1"/>
</dbReference>
<keyword evidence="3 6" id="KW-1133">Transmembrane helix</keyword>
<evidence type="ECO:0000256" key="3">
    <source>
        <dbReference type="ARBA" id="ARBA00022989"/>
    </source>
</evidence>
<evidence type="ECO:0000256" key="4">
    <source>
        <dbReference type="ARBA" id="ARBA00023136"/>
    </source>
</evidence>
<feature type="transmembrane region" description="Helical" evidence="6">
    <location>
        <begin position="41"/>
        <end position="63"/>
    </location>
</feature>
<dbReference type="InterPro" id="IPR049326">
    <property type="entry name" value="Rhodopsin_dom_fungi"/>
</dbReference>